<accession>A0A0F2MB15</accession>
<feature type="region of interest" description="Disordered" evidence="1">
    <location>
        <begin position="182"/>
        <end position="201"/>
    </location>
</feature>
<feature type="compositionally biased region" description="Polar residues" evidence="1">
    <location>
        <begin position="329"/>
        <end position="338"/>
    </location>
</feature>
<name>A0A0F2MB15_SPOSC</name>
<dbReference type="AlphaFoldDB" id="A0A0F2MB15"/>
<dbReference type="KEGG" id="ssck:SPSK_08584"/>
<feature type="region of interest" description="Disordered" evidence="1">
    <location>
        <begin position="713"/>
        <end position="738"/>
    </location>
</feature>
<feature type="region of interest" description="Disordered" evidence="1">
    <location>
        <begin position="591"/>
        <end position="616"/>
    </location>
</feature>
<feature type="region of interest" description="Disordered" evidence="1">
    <location>
        <begin position="459"/>
        <end position="500"/>
    </location>
</feature>
<reference evidence="2 3" key="2">
    <citation type="journal article" date="2015" name="Eukaryot. Cell">
        <title>Asexual propagation of a virulent clone complex in a human and feline outbreak of sporotrichosis.</title>
        <authorList>
            <person name="Teixeira Mde M."/>
            <person name="Rodrigues A.M."/>
            <person name="Tsui C.K."/>
            <person name="de Almeida L.G."/>
            <person name="Van Diepeningen A.D."/>
            <person name="van den Ende B.G."/>
            <person name="Fernandes G.F."/>
            <person name="Kano R."/>
            <person name="Hamelin R.C."/>
            <person name="Lopes-Bezerra L.M."/>
            <person name="Vasconcelos A.T."/>
            <person name="de Hoog S."/>
            <person name="de Camargo Z.P."/>
            <person name="Felipe M.S."/>
        </authorList>
    </citation>
    <scope>NUCLEOTIDE SEQUENCE [LARGE SCALE GENOMIC DNA]</scope>
    <source>
        <strain evidence="2 3">1099-18</strain>
    </source>
</reference>
<dbReference type="OrthoDB" id="5245714at2759"/>
<feature type="compositionally biased region" description="Polar residues" evidence="1">
    <location>
        <begin position="726"/>
        <end position="738"/>
    </location>
</feature>
<organism evidence="2 3">
    <name type="scientific">Sporothrix schenckii 1099-18</name>
    <dbReference type="NCBI Taxonomy" id="1397361"/>
    <lineage>
        <taxon>Eukaryota</taxon>
        <taxon>Fungi</taxon>
        <taxon>Dikarya</taxon>
        <taxon>Ascomycota</taxon>
        <taxon>Pezizomycotina</taxon>
        <taxon>Sordariomycetes</taxon>
        <taxon>Sordariomycetidae</taxon>
        <taxon>Ophiostomatales</taxon>
        <taxon>Ophiostomataceae</taxon>
        <taxon>Sporothrix</taxon>
    </lineage>
</organism>
<dbReference type="Proteomes" id="UP000033710">
    <property type="component" value="Unassembled WGS sequence"/>
</dbReference>
<gene>
    <name evidence="2" type="ORF">SPSK_08584</name>
</gene>
<dbReference type="VEuPathDB" id="FungiDB:SPSK_08584"/>
<dbReference type="GeneID" id="27670454"/>
<feature type="compositionally biased region" description="Basic and acidic residues" evidence="1">
    <location>
        <begin position="318"/>
        <end position="327"/>
    </location>
</feature>
<feature type="region of interest" description="Disordered" evidence="1">
    <location>
        <begin position="291"/>
        <end position="348"/>
    </location>
</feature>
<feature type="region of interest" description="Disordered" evidence="1">
    <location>
        <begin position="515"/>
        <end position="537"/>
    </location>
</feature>
<dbReference type="RefSeq" id="XP_016588671.1">
    <property type="nucleotide sequence ID" value="XM_016735177.1"/>
</dbReference>
<dbReference type="EMBL" id="AXCR01000007">
    <property type="protein sequence ID" value="KJR85995.1"/>
    <property type="molecule type" value="Genomic_DNA"/>
</dbReference>
<evidence type="ECO:0000313" key="2">
    <source>
        <dbReference type="EMBL" id="KJR85995.1"/>
    </source>
</evidence>
<protein>
    <submittedName>
        <fullName evidence="2">Uncharacterized protein</fullName>
    </submittedName>
</protein>
<evidence type="ECO:0000256" key="1">
    <source>
        <dbReference type="SAM" id="MobiDB-lite"/>
    </source>
</evidence>
<feature type="compositionally biased region" description="Polar residues" evidence="1">
    <location>
        <begin position="292"/>
        <end position="310"/>
    </location>
</feature>
<feature type="compositionally biased region" description="Polar residues" evidence="1">
    <location>
        <begin position="594"/>
        <end position="615"/>
    </location>
</feature>
<proteinExistence type="predicted"/>
<feature type="compositionally biased region" description="Acidic residues" evidence="1">
    <location>
        <begin position="714"/>
        <end position="724"/>
    </location>
</feature>
<reference evidence="2 3" key="1">
    <citation type="journal article" date="2014" name="BMC Genomics">
        <title>Comparative genomics of the major fungal agents of human and animal Sporotrichosis: Sporothrix schenckii and Sporothrix brasiliensis.</title>
        <authorList>
            <person name="Teixeira M.M."/>
            <person name="de Almeida L.G."/>
            <person name="Kubitschek-Barreira P."/>
            <person name="Alves F.L."/>
            <person name="Kioshima E.S."/>
            <person name="Abadio A.K."/>
            <person name="Fernandes L."/>
            <person name="Derengowski L.S."/>
            <person name="Ferreira K.S."/>
            <person name="Souza R.C."/>
            <person name="Ruiz J.C."/>
            <person name="de Andrade N.C."/>
            <person name="Paes H.C."/>
            <person name="Nicola A.M."/>
            <person name="Albuquerque P."/>
            <person name="Gerber A.L."/>
            <person name="Martins V.P."/>
            <person name="Peconick L.D."/>
            <person name="Neto A.V."/>
            <person name="Chaucanez C.B."/>
            <person name="Silva P.A."/>
            <person name="Cunha O.L."/>
            <person name="de Oliveira F.F."/>
            <person name="dos Santos T.C."/>
            <person name="Barros A.L."/>
            <person name="Soares M.A."/>
            <person name="de Oliveira L.M."/>
            <person name="Marini M.M."/>
            <person name="Villalobos-Duno H."/>
            <person name="Cunha M.M."/>
            <person name="de Hoog S."/>
            <person name="da Silveira J.F."/>
            <person name="Henrissat B."/>
            <person name="Nino-Vega G.A."/>
            <person name="Cisalpino P.S."/>
            <person name="Mora-Montes H.M."/>
            <person name="Almeida S.R."/>
            <person name="Stajich J.E."/>
            <person name="Lopes-Bezerra L.M."/>
            <person name="Vasconcelos A.T."/>
            <person name="Felipe M.S."/>
        </authorList>
    </citation>
    <scope>NUCLEOTIDE SEQUENCE [LARGE SCALE GENOMIC DNA]</scope>
    <source>
        <strain evidence="2 3">1099-18</strain>
    </source>
</reference>
<sequence length="738" mass="79862">MVLPKPIPAMEDNPISVSPNALILCMLSALAVKLFVPTGDIAVVLAIVLLVKVLSFISWTKDDEAGIDDELDAGSASSLLTDDGTGSASNTNGNTITGTISSTASPTIDLAFALDSFESAFDSCFHKTIEENALSEAQLTVANLTLHDTLTPGPVLRITYYGDEDDFLLTQSIQSAAFGEVDDPDQYHNRETNSHQVPDADIDGNELQVDMTSELGHEDKKEDDTIVSDQDVEHNEDMSMIQLPNMNDYRLSAGLGHNTSESIGNIESHSDISSDIDVPESANIDELEQFDEPTQNNDEQQVDEQSTHGLSTPIDKLPASDEMKVEGRSFSNQPASDSNSDDHEDGPAAVYEHDRENLCSAEKMFDNPLPRPRFTTKYASIDDDTSLESPGDKFRLKLHTIFEETEEEREMVREILKARGPAPTYAPILEMARLPSLSDDEYEEPSPKSLDISIESSNFDIHPSLGKTPEGKPKPAPKSELQVSPSPEPKRNSFSFPRPAKTTTALTTSCEVISNYASAPPTPPTTPSPIVVKSSDDTSCKHATASTTASAVHIEDANVAGTSIQSNSLSSDSESDELDYFLRQTGLDVIASPADNSSNGNGTNPADPITDSTATGIVPESIPTINMTLAESMQEAWETLSLHSTDSLDAADEYGRNYERLCGNSLPRCTWALLDKPVAFGKCSGPLLMLTTPEGDIKYPEDMKYYDGAFNWADDSDEEEEGDSDTYASLSPAATKSI</sequence>
<evidence type="ECO:0000313" key="3">
    <source>
        <dbReference type="Proteomes" id="UP000033710"/>
    </source>
</evidence>
<comment type="caution">
    <text evidence="2">The sequence shown here is derived from an EMBL/GenBank/DDBJ whole genome shotgun (WGS) entry which is preliminary data.</text>
</comment>